<organism evidence="2 3">
    <name type="scientific">Clostridium botulinum (strain Kyoto / Type A2)</name>
    <dbReference type="NCBI Taxonomy" id="536232"/>
    <lineage>
        <taxon>Bacteria</taxon>
        <taxon>Bacillati</taxon>
        <taxon>Bacillota</taxon>
        <taxon>Clostridia</taxon>
        <taxon>Eubacteriales</taxon>
        <taxon>Clostridiaceae</taxon>
        <taxon>Clostridium</taxon>
    </lineage>
</organism>
<dbReference type="AlphaFoldDB" id="C1FPX1"/>
<dbReference type="Proteomes" id="UP000001374">
    <property type="component" value="Chromosome"/>
</dbReference>
<dbReference type="KEGG" id="cby:CLM_2288"/>
<proteinExistence type="predicted"/>
<gene>
    <name evidence="2" type="ordered locus">CLM_2288</name>
</gene>
<feature type="coiled-coil region" evidence="1">
    <location>
        <begin position="144"/>
        <end position="171"/>
    </location>
</feature>
<dbReference type="eggNOG" id="ENOG5030TU9">
    <property type="taxonomic scope" value="Bacteria"/>
</dbReference>
<protein>
    <submittedName>
        <fullName evidence="2">Uncharacterized protein</fullName>
    </submittedName>
</protein>
<dbReference type="HOGENOM" id="CLU_1458877_0_0_9"/>
<reference evidence="2 3" key="1">
    <citation type="submission" date="2008-10" db="EMBL/GenBank/DDBJ databases">
        <title>Genome sequence of Clostridium botulinum A2 Kyoto.</title>
        <authorList>
            <person name="Shrivastava S."/>
            <person name="Brinkac L.M."/>
            <person name="Brown J.L."/>
            <person name="Bruce D."/>
            <person name="Detter C.C."/>
            <person name="Johnson E.A."/>
            <person name="Munk C.A."/>
            <person name="Smith L.A."/>
            <person name="Smith T.J."/>
            <person name="Sutton G."/>
            <person name="Brettin T.S."/>
        </authorList>
    </citation>
    <scope>NUCLEOTIDE SEQUENCE [LARGE SCALE GENOMIC DNA]</scope>
    <source>
        <strain evidence="3">Kyoto / Type A2</strain>
    </source>
</reference>
<keyword evidence="1" id="KW-0175">Coiled coil</keyword>
<name>C1FPX1_CLOBJ</name>
<dbReference type="EMBL" id="CP001581">
    <property type="protein sequence ID" value="ACO84436.1"/>
    <property type="molecule type" value="Genomic_DNA"/>
</dbReference>
<sequence length="185" mass="21868">MLNIRKIISRKEKNKTNIVETIEAINDEIDLNTLFYVAKYGDLINLKINNNDAHEGGEFLALGRTLELDGIRVDISQWADWTITITLVHNGKELKVAESIIANEYINWDEDSDFVKRYSKLSWVEKGIWCKEIYDKINYLNCEINSKRKEIEREINMKKAKEEAIEEEQNKKKRSYFENIYNKNN</sequence>
<evidence type="ECO:0000313" key="2">
    <source>
        <dbReference type="EMBL" id="ACO84436.1"/>
    </source>
</evidence>
<accession>C1FPX1</accession>
<evidence type="ECO:0000256" key="1">
    <source>
        <dbReference type="SAM" id="Coils"/>
    </source>
</evidence>
<dbReference type="RefSeq" id="WP_012704227.1">
    <property type="nucleotide sequence ID" value="NC_012563.1"/>
</dbReference>
<evidence type="ECO:0000313" key="3">
    <source>
        <dbReference type="Proteomes" id="UP000001374"/>
    </source>
</evidence>